<evidence type="ECO:0000313" key="5">
    <source>
        <dbReference type="EMBL" id="OZS78674.1"/>
    </source>
</evidence>
<dbReference type="SMART" id="SM00342">
    <property type="entry name" value="HTH_ARAC"/>
    <property type="match status" value="1"/>
</dbReference>
<reference evidence="5 6" key="1">
    <citation type="submission" date="2017-07" db="EMBL/GenBank/DDBJ databases">
        <title>Tetzosporium hominis gen.nov. sp.nov.</title>
        <authorList>
            <person name="Tetz G."/>
            <person name="Tetz V."/>
        </authorList>
    </citation>
    <scope>NUCLEOTIDE SEQUENCE [LARGE SCALE GENOMIC DNA]</scope>
    <source>
        <strain evidence="5 6">VT-49</strain>
    </source>
</reference>
<dbReference type="AlphaFoldDB" id="A0A264W524"/>
<proteinExistence type="predicted"/>
<evidence type="ECO:0000256" key="2">
    <source>
        <dbReference type="ARBA" id="ARBA00023125"/>
    </source>
</evidence>
<keyword evidence="1" id="KW-0805">Transcription regulation</keyword>
<protein>
    <recommendedName>
        <fullName evidence="4">HTH araC/xylS-type domain-containing protein</fullName>
    </recommendedName>
</protein>
<dbReference type="Proteomes" id="UP000217065">
    <property type="component" value="Unassembled WGS sequence"/>
</dbReference>
<dbReference type="InterPro" id="IPR018060">
    <property type="entry name" value="HTH_AraC"/>
</dbReference>
<dbReference type="Pfam" id="PF12833">
    <property type="entry name" value="HTH_18"/>
    <property type="match status" value="1"/>
</dbReference>
<evidence type="ECO:0000256" key="3">
    <source>
        <dbReference type="ARBA" id="ARBA00023163"/>
    </source>
</evidence>
<accession>A0A264W524</accession>
<organism evidence="5 6">
    <name type="scientific">Tetzosporium hominis</name>
    <dbReference type="NCBI Taxonomy" id="2020506"/>
    <lineage>
        <taxon>Bacteria</taxon>
        <taxon>Bacillati</taxon>
        <taxon>Bacillota</taxon>
        <taxon>Bacilli</taxon>
        <taxon>Bacillales</taxon>
        <taxon>Caryophanaceae</taxon>
        <taxon>Tetzosporium</taxon>
    </lineage>
</organism>
<keyword evidence="6" id="KW-1185">Reference proteome</keyword>
<dbReference type="Gene3D" id="1.10.10.60">
    <property type="entry name" value="Homeodomain-like"/>
    <property type="match status" value="1"/>
</dbReference>
<evidence type="ECO:0000259" key="4">
    <source>
        <dbReference type="PROSITE" id="PS01124"/>
    </source>
</evidence>
<dbReference type="EMBL" id="NOKQ01000189">
    <property type="protein sequence ID" value="OZS78674.1"/>
    <property type="molecule type" value="Genomic_DNA"/>
</dbReference>
<dbReference type="InterPro" id="IPR009057">
    <property type="entry name" value="Homeodomain-like_sf"/>
</dbReference>
<gene>
    <name evidence="5" type="ORF">CF394_05140</name>
</gene>
<dbReference type="PANTHER" id="PTHR43280">
    <property type="entry name" value="ARAC-FAMILY TRANSCRIPTIONAL REGULATOR"/>
    <property type="match status" value="1"/>
</dbReference>
<keyword evidence="2" id="KW-0238">DNA-binding</keyword>
<dbReference type="RefSeq" id="WP_094942172.1">
    <property type="nucleotide sequence ID" value="NZ_NOKQ01000189.1"/>
</dbReference>
<keyword evidence="3" id="KW-0804">Transcription</keyword>
<dbReference type="PROSITE" id="PS01124">
    <property type="entry name" value="HTH_ARAC_FAMILY_2"/>
    <property type="match status" value="1"/>
</dbReference>
<evidence type="ECO:0000256" key="1">
    <source>
        <dbReference type="ARBA" id="ARBA00023015"/>
    </source>
</evidence>
<evidence type="ECO:0000313" key="6">
    <source>
        <dbReference type="Proteomes" id="UP000217065"/>
    </source>
</evidence>
<comment type="caution">
    <text evidence="5">The sequence shown here is derived from an EMBL/GenBank/DDBJ whole genome shotgun (WGS) entry which is preliminary data.</text>
</comment>
<feature type="domain" description="HTH araC/xylS-type" evidence="4">
    <location>
        <begin position="11"/>
        <end position="70"/>
    </location>
</feature>
<sequence>MKEFIGIYIIGSTPLRYLYQVRVNKSKELLKKHTYSITTIGLAVRYNDSSNFSTKFKGQEGMTSKEFRKQILK</sequence>
<dbReference type="GO" id="GO:0043565">
    <property type="term" value="F:sequence-specific DNA binding"/>
    <property type="evidence" value="ECO:0007669"/>
    <property type="project" value="InterPro"/>
</dbReference>
<dbReference type="GO" id="GO:0003700">
    <property type="term" value="F:DNA-binding transcription factor activity"/>
    <property type="evidence" value="ECO:0007669"/>
    <property type="project" value="InterPro"/>
</dbReference>
<dbReference type="SUPFAM" id="SSF46689">
    <property type="entry name" value="Homeodomain-like"/>
    <property type="match status" value="1"/>
</dbReference>
<name>A0A264W524_9BACL</name>
<dbReference type="PANTHER" id="PTHR43280:SF28">
    <property type="entry name" value="HTH-TYPE TRANSCRIPTIONAL ACTIVATOR RHAS"/>
    <property type="match status" value="1"/>
</dbReference>
<dbReference type="OrthoDB" id="9813413at2"/>